<dbReference type="PANTHER" id="PTHR47955:SF14">
    <property type="entry name" value="OS01G0543600 PROTEIN"/>
    <property type="match status" value="1"/>
</dbReference>
<dbReference type="PRINTS" id="PR00463">
    <property type="entry name" value="EP450I"/>
</dbReference>
<keyword evidence="19" id="KW-1185">Reference proteome</keyword>
<accession>C0PGU0</accession>
<dbReference type="GO" id="GO:0005506">
    <property type="term" value="F:iron ion binding"/>
    <property type="evidence" value="ECO:0007669"/>
    <property type="project" value="InterPro"/>
</dbReference>
<dbReference type="RefSeq" id="NP_001131317.2">
    <property type="nucleotide sequence ID" value="NM_001137845.2"/>
</dbReference>
<comment type="cofactor">
    <cofactor evidence="1 13">
        <name>heme</name>
        <dbReference type="ChEBI" id="CHEBI:30413"/>
    </cofactor>
</comment>
<evidence type="ECO:0000256" key="13">
    <source>
        <dbReference type="PIRSR" id="PIRSR602401-1"/>
    </source>
</evidence>
<keyword evidence="6 15" id="KW-0812">Transmembrane</keyword>
<dbReference type="GO" id="GO:0016709">
    <property type="term" value="F:oxidoreductase activity, acting on paired donors, with incorporation or reduction of molecular oxygen, NAD(P)H as one donor, and incorporation of one atom of oxygen"/>
    <property type="evidence" value="ECO:0000318"/>
    <property type="project" value="GO_Central"/>
</dbReference>
<keyword evidence="11 14" id="KW-0503">Monooxygenase</keyword>
<reference evidence="19" key="2">
    <citation type="journal article" date="2009" name="Science">
        <title>The B73 maize genome: complexity, diversity, and dynamics.</title>
        <authorList>
            <person name="Schnable P.S."/>
            <person name="Ware D."/>
            <person name="Fulton R.S."/>
            <person name="Stein J.C."/>
            <person name="Wei F."/>
            <person name="Pasternak S."/>
            <person name="Liang C."/>
            <person name="Zhang J."/>
            <person name="Fulton L."/>
            <person name="Graves T.A."/>
            <person name="Minx P."/>
            <person name="Reily A.D."/>
            <person name="Courtney L."/>
            <person name="Kruchowski S.S."/>
            <person name="Tomlinson C."/>
            <person name="Strong C."/>
            <person name="Delehaunty K."/>
            <person name="Fronick C."/>
            <person name="Courtney B."/>
            <person name="Rock S.M."/>
            <person name="Belter E."/>
            <person name="Du F."/>
            <person name="Kim K."/>
            <person name="Abbott R.M."/>
            <person name="Cotton M."/>
            <person name="Levy A."/>
            <person name="Marchetto P."/>
            <person name="Ochoa K."/>
            <person name="Jackson S.M."/>
            <person name="Gillam B."/>
            <person name="Chen W."/>
            <person name="Yan L."/>
            <person name="Higginbotham J."/>
            <person name="Cardenas M."/>
            <person name="Waligorski J."/>
            <person name="Applebaum E."/>
            <person name="Phelps L."/>
            <person name="Falcone J."/>
            <person name="Kanchi K."/>
            <person name="Thane T."/>
            <person name="Scimone A."/>
            <person name="Thane N."/>
            <person name="Henke J."/>
            <person name="Wang T."/>
            <person name="Ruppert J."/>
            <person name="Shah N."/>
            <person name="Rotter K."/>
            <person name="Hodges J."/>
            <person name="Ingenthron E."/>
            <person name="Cordes M."/>
            <person name="Kohlberg S."/>
            <person name="Sgro J."/>
            <person name="Delgado B."/>
            <person name="Mead K."/>
            <person name="Chinwalla A."/>
            <person name="Leonard S."/>
            <person name="Crouse K."/>
            <person name="Collura K."/>
            <person name="Kudrna D."/>
            <person name="Currie J."/>
            <person name="He R."/>
            <person name="Angelova A."/>
            <person name="Rajasekar S."/>
            <person name="Mueller T."/>
            <person name="Lomeli R."/>
            <person name="Scara G."/>
            <person name="Ko A."/>
            <person name="Delaney K."/>
            <person name="Wissotski M."/>
            <person name="Lopez G."/>
            <person name="Campos D."/>
            <person name="Braidotti M."/>
            <person name="Ashley E."/>
            <person name="Golser W."/>
            <person name="Kim H."/>
            <person name="Lee S."/>
            <person name="Lin J."/>
            <person name="Dujmic Z."/>
            <person name="Kim W."/>
            <person name="Talag J."/>
            <person name="Zuccolo A."/>
            <person name="Fan C."/>
            <person name="Sebastian A."/>
            <person name="Kramer M."/>
            <person name="Spiegel L."/>
            <person name="Nascimento L."/>
            <person name="Zutavern T."/>
            <person name="Miller B."/>
            <person name="Ambroise C."/>
            <person name="Muller S."/>
            <person name="Spooner W."/>
            <person name="Narechania A."/>
            <person name="Ren L."/>
            <person name="Wei S."/>
            <person name="Kumari S."/>
            <person name="Faga B."/>
            <person name="Levy M.J."/>
            <person name="McMahan L."/>
            <person name="Van Buren P."/>
            <person name="Vaughn M.W."/>
            <person name="Ying K."/>
            <person name="Yeh C.-T."/>
            <person name="Emrich S.J."/>
            <person name="Jia Y."/>
            <person name="Kalyanaraman A."/>
            <person name="Hsia A.-P."/>
            <person name="Barbazuk W.B."/>
            <person name="Baucom R.S."/>
            <person name="Brutnell T.P."/>
            <person name="Carpita N.C."/>
            <person name="Chaparro C."/>
            <person name="Chia J.-M."/>
            <person name="Deragon J.-M."/>
            <person name="Estill J.C."/>
            <person name="Fu Y."/>
            <person name="Jeddeloh J.A."/>
            <person name="Han Y."/>
            <person name="Lee H."/>
            <person name="Li P."/>
            <person name="Lisch D.R."/>
            <person name="Liu S."/>
            <person name="Liu Z."/>
            <person name="Nagel D.H."/>
            <person name="McCann M.C."/>
            <person name="SanMiguel P."/>
            <person name="Myers A.M."/>
            <person name="Nettleton D."/>
            <person name="Nguyen J."/>
            <person name="Penning B.W."/>
            <person name="Ponnala L."/>
            <person name="Schneider K.L."/>
            <person name="Schwartz D.C."/>
            <person name="Sharma A."/>
            <person name="Soderlund C."/>
            <person name="Springer N.M."/>
            <person name="Sun Q."/>
            <person name="Wang H."/>
            <person name="Waterman M."/>
            <person name="Westerman R."/>
            <person name="Wolfgruber T.K."/>
            <person name="Yang L."/>
            <person name="Yu Y."/>
            <person name="Zhang L."/>
            <person name="Zhou S."/>
            <person name="Zhu Q."/>
            <person name="Bennetzen J.L."/>
            <person name="Dawe R.K."/>
            <person name="Jiang J."/>
            <person name="Jiang N."/>
            <person name="Presting G.G."/>
            <person name="Wessler S.R."/>
            <person name="Aluru S."/>
            <person name="Martienssen R.A."/>
            <person name="Clifton S.W."/>
            <person name="McCombie W.R."/>
            <person name="Wing R.A."/>
            <person name="Wilson R.K."/>
        </authorList>
    </citation>
    <scope>NUCLEOTIDE SEQUENCE [LARGE SCALE GENOMIC DNA]</scope>
    <source>
        <strain evidence="19">cv. B73</strain>
    </source>
</reference>
<reference evidence="16" key="1">
    <citation type="journal article" date="2009" name="PLoS Genet.">
        <title>Sequencing, mapping, and analysis of 27,455 maize full-length cDNAs.</title>
        <authorList>
            <person name="Soderlund C."/>
            <person name="Descour A."/>
            <person name="Kudrna D."/>
            <person name="Bomhoff M."/>
            <person name="Boyd L."/>
            <person name="Currie J."/>
            <person name="Angelova A."/>
            <person name="Collura K."/>
            <person name="Wissotski M."/>
            <person name="Ashley E."/>
            <person name="Morrow D."/>
            <person name="Fernandes J."/>
            <person name="Walbot V."/>
            <person name="Yu Y."/>
        </authorList>
    </citation>
    <scope>NUCLEOTIDE SEQUENCE</scope>
    <source>
        <strain evidence="16">B73</strain>
    </source>
</reference>
<evidence type="ECO:0000256" key="2">
    <source>
        <dbReference type="ARBA" id="ARBA00004370"/>
    </source>
</evidence>
<keyword evidence="20" id="KW-1267">Proteomics identification</keyword>
<evidence type="ECO:0000313" key="18">
    <source>
        <dbReference type="EnsemblPlants" id="Zm00001eb165620_P001"/>
    </source>
</evidence>
<evidence type="ECO:0000256" key="12">
    <source>
        <dbReference type="ARBA" id="ARBA00023136"/>
    </source>
</evidence>
<dbReference type="GO" id="GO:0020037">
    <property type="term" value="F:heme binding"/>
    <property type="evidence" value="ECO:0007669"/>
    <property type="project" value="InterPro"/>
</dbReference>
<evidence type="ECO:0000256" key="10">
    <source>
        <dbReference type="ARBA" id="ARBA00023004"/>
    </source>
</evidence>
<dbReference type="SUPFAM" id="SSF48264">
    <property type="entry name" value="Cytochrome P450"/>
    <property type="match status" value="1"/>
</dbReference>
<dbReference type="SMR" id="C0PGU0"/>
<feature type="binding site" description="axial binding residue" evidence="13">
    <location>
        <position position="485"/>
    </location>
    <ligand>
        <name>heme</name>
        <dbReference type="ChEBI" id="CHEBI:30413"/>
    </ligand>
    <ligandPart>
        <name>Fe</name>
        <dbReference type="ChEBI" id="CHEBI:18248"/>
    </ligandPart>
</feature>
<evidence type="ECO:0000256" key="14">
    <source>
        <dbReference type="RuleBase" id="RU000461"/>
    </source>
</evidence>
<evidence type="ECO:0000256" key="3">
    <source>
        <dbReference type="ARBA" id="ARBA00005179"/>
    </source>
</evidence>
<evidence type="ECO:0000256" key="6">
    <source>
        <dbReference type="ARBA" id="ARBA00022692"/>
    </source>
</evidence>
<evidence type="ECO:0000313" key="17">
    <source>
        <dbReference type="EMBL" id="AQK48644.1"/>
    </source>
</evidence>
<dbReference type="KEGG" id="zma:100192631"/>
<keyword evidence="7 13" id="KW-0479">Metal-binding</keyword>
<evidence type="ECO:0000313" key="16">
    <source>
        <dbReference type="EMBL" id="ACN34406.1"/>
    </source>
</evidence>
<dbReference type="OMA" id="ATDSCYG"/>
<evidence type="ECO:0000313" key="19">
    <source>
        <dbReference type="Proteomes" id="UP000007305"/>
    </source>
</evidence>
<dbReference type="InterPro" id="IPR017972">
    <property type="entry name" value="Cyt_P450_CS"/>
</dbReference>
<keyword evidence="5 13" id="KW-0349">Heme</keyword>
<dbReference type="Gramene" id="Zm00001eb165620_T001">
    <property type="protein sequence ID" value="Zm00001eb165620_P001"/>
    <property type="gene ID" value="Zm00001eb165620"/>
</dbReference>
<comment type="subcellular location">
    <subcellularLocation>
        <location evidence="2">Membrane</location>
    </subcellularLocation>
</comment>
<dbReference type="Proteomes" id="UP000007305">
    <property type="component" value="Chromosome 4"/>
</dbReference>
<organism evidence="16">
    <name type="scientific">Zea mays</name>
    <name type="common">Maize</name>
    <dbReference type="NCBI Taxonomy" id="4577"/>
    <lineage>
        <taxon>Eukaryota</taxon>
        <taxon>Viridiplantae</taxon>
        <taxon>Streptophyta</taxon>
        <taxon>Embryophyta</taxon>
        <taxon>Tracheophyta</taxon>
        <taxon>Spermatophyta</taxon>
        <taxon>Magnoliopsida</taxon>
        <taxon>Liliopsida</taxon>
        <taxon>Poales</taxon>
        <taxon>Poaceae</taxon>
        <taxon>PACMAD clade</taxon>
        <taxon>Panicoideae</taxon>
        <taxon>Andropogonodae</taxon>
        <taxon>Andropogoneae</taxon>
        <taxon>Tripsacinae</taxon>
        <taxon>Zea</taxon>
    </lineage>
</organism>
<dbReference type="Gene3D" id="1.10.630.10">
    <property type="entry name" value="Cytochrome P450"/>
    <property type="match status" value="1"/>
</dbReference>
<dbReference type="PRINTS" id="PR00385">
    <property type="entry name" value="P450"/>
</dbReference>
<evidence type="ECO:0000256" key="5">
    <source>
        <dbReference type="ARBA" id="ARBA00022617"/>
    </source>
</evidence>
<keyword evidence="9 14" id="KW-0560">Oxidoreductase</keyword>
<evidence type="ECO:0000256" key="7">
    <source>
        <dbReference type="ARBA" id="ARBA00022723"/>
    </source>
</evidence>
<keyword evidence="8 15" id="KW-1133">Transmembrane helix</keyword>
<dbReference type="ExpressionAtlas" id="C0PGU0">
    <property type="expression patterns" value="baseline and differential"/>
</dbReference>
<dbReference type="InterPro" id="IPR002401">
    <property type="entry name" value="Cyt_P450_E_grp-I"/>
</dbReference>
<comment type="pathway">
    <text evidence="3">Secondary metabolite biosynthesis.</text>
</comment>
<dbReference type="OrthoDB" id="1470350at2759"/>
<keyword evidence="10 13" id="KW-0408">Iron</keyword>
<dbReference type="Pfam" id="PF00067">
    <property type="entry name" value="p450"/>
    <property type="match status" value="1"/>
</dbReference>
<evidence type="ECO:0007829" key="20">
    <source>
        <dbReference type="PeptideAtlas" id="C0PGU0"/>
    </source>
</evidence>
<dbReference type="AlphaFoldDB" id="C0PGU0"/>
<keyword evidence="12 15" id="KW-0472">Membrane</keyword>
<evidence type="ECO:0000256" key="4">
    <source>
        <dbReference type="ARBA" id="ARBA00010617"/>
    </source>
</evidence>
<dbReference type="EMBL" id="BT067509">
    <property type="protein sequence ID" value="ACN34406.1"/>
    <property type="molecule type" value="mRNA"/>
</dbReference>
<dbReference type="EnsemblPlants" id="Zm00001eb165620_T001">
    <property type="protein sequence ID" value="Zm00001eb165620_P001"/>
    <property type="gene ID" value="Zm00001eb165620"/>
</dbReference>
<evidence type="ECO:0000256" key="8">
    <source>
        <dbReference type="ARBA" id="ARBA00022989"/>
    </source>
</evidence>
<dbReference type="GeneID" id="100192631"/>
<dbReference type="InterPro" id="IPR036396">
    <property type="entry name" value="Cyt_P450_sf"/>
</dbReference>
<feature type="transmembrane region" description="Helical" evidence="15">
    <location>
        <begin position="22"/>
        <end position="42"/>
    </location>
</feature>
<evidence type="ECO:0000256" key="1">
    <source>
        <dbReference type="ARBA" id="ARBA00001971"/>
    </source>
</evidence>
<reference evidence="17" key="3">
    <citation type="submission" date="2015-12" db="EMBL/GenBank/DDBJ databases">
        <title>Update maize B73 reference genome by single molecule sequencing technologies.</title>
        <authorList>
            <consortium name="Maize Genome Sequencing Project"/>
            <person name="Ware D."/>
        </authorList>
    </citation>
    <scope>NUCLEOTIDE SEQUENCE</scope>
    <source>
        <tissue evidence="17">Seedling</tissue>
    </source>
</reference>
<reference evidence="18" key="4">
    <citation type="submission" date="2019-07" db="EMBL/GenBank/DDBJ databases">
        <authorList>
            <person name="Seetharam A."/>
            <person name="Woodhouse M."/>
            <person name="Cannon E."/>
        </authorList>
    </citation>
    <scope>NUCLEOTIDE SEQUENCE [LARGE SCALE GENOMIC DNA]</scope>
    <source>
        <strain evidence="18">cv. B73</strain>
    </source>
</reference>
<dbReference type="STRING" id="4577.C0PGU0"/>
<evidence type="ECO:0000256" key="11">
    <source>
        <dbReference type="ARBA" id="ARBA00023033"/>
    </source>
</evidence>
<gene>
    <name evidence="18" type="primary">LOC100192631</name>
    <name evidence="17" type="ORF">ZEAMMB73_Zm00001d048710</name>
</gene>
<name>C0PGU0_MAIZE</name>
<sequence>MAAQLHHALYELLHEAAAAQRALLLAIPFSLLLLPLLLRYLAASASASASATKNDGAAAVAASDPDKLLSLLPSPPMKLPIIGHLHLMGDIPYVSLAALATRYGPDLMLLRLGAVPTVVVSSPRVAEAVLRTYDHVFSSRPRSLVSDIIMYGATDSCFAPYGDHFRKARKLVTVHLLNASKVRSQRPAREEEVRGALDRVRRAAAAREALDMSELLHSFVNNLVCRAVSGKFSMEEGRNRLFRELTDINAGLLGGFHIQDYFPSLGRIELVRKVACAKTRRVRKRWDDLLDKLIDDHAARMATHQDEDDDKDFIYVLLSLQKEYGLTRDHIKAILIDMFEAGTDTSYMTLEFAMTELIRKPHLMKKLQEEVRRNVPAGQEMVTEDNLPGMTYLKAVIKETLRLHPPVPLLLPHYSLDACEVAGYTIPANTRVVVNAWALGRHSGYWERENEFVPERFLSGDVAGGVDLKPNEFQFLAFGSGRRMCPGVHSASATIEAMLSNLMYRFDWQLPAGMKAEDVDMTEVFGITVSRKEKLLLVPQAA</sequence>
<proteinExistence type="evidence at protein level"/>
<dbReference type="FunFam" id="1.10.630.10:FF:000055">
    <property type="entry name" value="Cytochrome P450 71A26"/>
    <property type="match status" value="1"/>
</dbReference>
<comment type="similarity">
    <text evidence="4 14">Belongs to the cytochrome P450 family.</text>
</comment>
<dbReference type="CDD" id="cd11072">
    <property type="entry name" value="CYP71-like"/>
    <property type="match status" value="1"/>
</dbReference>
<dbReference type="EMBL" id="CM000780">
    <property type="protein sequence ID" value="AQK48644.1"/>
    <property type="molecule type" value="Genomic_DNA"/>
</dbReference>
<reference evidence="18" key="5">
    <citation type="submission" date="2021-05" db="UniProtKB">
        <authorList>
            <consortium name="EnsemblPlants"/>
        </authorList>
    </citation>
    <scope>IDENTIFICATION</scope>
    <source>
        <strain evidence="18">cv. B73</strain>
    </source>
</reference>
<protein>
    <submittedName>
        <fullName evidence="17">Benzoxazinone synthesis2</fullName>
    </submittedName>
</protein>
<dbReference type="InterPro" id="IPR001128">
    <property type="entry name" value="Cyt_P450"/>
</dbReference>
<dbReference type="PANTHER" id="PTHR47955">
    <property type="entry name" value="CYTOCHROME P450 FAMILY 71 PROTEIN"/>
    <property type="match status" value="1"/>
</dbReference>
<dbReference type="GO" id="GO:0016020">
    <property type="term" value="C:membrane"/>
    <property type="evidence" value="ECO:0000318"/>
    <property type="project" value="GO_Central"/>
</dbReference>
<dbReference type="HOGENOM" id="CLU_001570_4_1_1"/>
<evidence type="ECO:0000256" key="15">
    <source>
        <dbReference type="SAM" id="Phobius"/>
    </source>
</evidence>
<evidence type="ECO:0000256" key="9">
    <source>
        <dbReference type="ARBA" id="ARBA00023002"/>
    </source>
</evidence>
<dbReference type="PROSITE" id="PS00086">
    <property type="entry name" value="CYTOCHROME_P450"/>
    <property type="match status" value="1"/>
</dbReference>